<dbReference type="Pfam" id="PF01523">
    <property type="entry name" value="PmbA_TldD_1st"/>
    <property type="match status" value="1"/>
</dbReference>
<dbReference type="PANTHER" id="PTHR43421">
    <property type="entry name" value="METALLOPROTEASE PMBA"/>
    <property type="match status" value="1"/>
</dbReference>
<dbReference type="GO" id="GO:0005829">
    <property type="term" value="C:cytosol"/>
    <property type="evidence" value="ECO:0007669"/>
    <property type="project" value="TreeGrafter"/>
</dbReference>
<dbReference type="InterPro" id="IPR047657">
    <property type="entry name" value="PmbA"/>
</dbReference>
<dbReference type="SUPFAM" id="SSF111283">
    <property type="entry name" value="Putative modulator of DNA gyrase, PmbA/TldD"/>
    <property type="match status" value="1"/>
</dbReference>
<organism evidence="2">
    <name type="scientific">marine metagenome</name>
    <dbReference type="NCBI Taxonomy" id="408172"/>
    <lineage>
        <taxon>unclassified sequences</taxon>
        <taxon>metagenomes</taxon>
        <taxon>ecological metagenomes</taxon>
    </lineage>
</organism>
<dbReference type="GO" id="GO:0008237">
    <property type="term" value="F:metallopeptidase activity"/>
    <property type="evidence" value="ECO:0007669"/>
    <property type="project" value="InterPro"/>
</dbReference>
<dbReference type="InterPro" id="IPR035068">
    <property type="entry name" value="TldD/PmbA_N"/>
</dbReference>
<evidence type="ECO:0000313" key="2">
    <source>
        <dbReference type="EMBL" id="SVD33514.1"/>
    </source>
</evidence>
<name>A0A382UGV8_9ZZZZ</name>
<gene>
    <name evidence="2" type="ORF">METZ01_LOCUS386368</name>
</gene>
<reference evidence="2" key="1">
    <citation type="submission" date="2018-05" db="EMBL/GenBank/DDBJ databases">
        <authorList>
            <person name="Lanie J.A."/>
            <person name="Ng W.-L."/>
            <person name="Kazmierczak K.M."/>
            <person name="Andrzejewski T.M."/>
            <person name="Davidsen T.M."/>
            <person name="Wayne K.J."/>
            <person name="Tettelin H."/>
            <person name="Glass J.I."/>
            <person name="Rusch D."/>
            <person name="Podicherti R."/>
            <person name="Tsui H.-C.T."/>
            <person name="Winkler M.E."/>
        </authorList>
    </citation>
    <scope>NUCLEOTIDE SEQUENCE</scope>
</reference>
<proteinExistence type="predicted"/>
<accession>A0A382UGV8</accession>
<sequence length="123" mass="13674">MNFESIADTIIKKTLSKGATDCDVVLARGSGKSISCRLQKIEDIEESNDKTFGIRALIGNRQAFVSSSDIEEDKLNESISKVVEMAKLAPNDDTACLGDKNFFENNFEDLNLHQKEETKTELL</sequence>
<dbReference type="AlphaFoldDB" id="A0A382UGV8"/>
<evidence type="ECO:0000259" key="1">
    <source>
        <dbReference type="Pfam" id="PF01523"/>
    </source>
</evidence>
<protein>
    <recommendedName>
        <fullName evidence="1">Metalloprotease TldD/E N-terminal domain-containing protein</fullName>
    </recommendedName>
</protein>
<dbReference type="PANTHER" id="PTHR43421:SF1">
    <property type="entry name" value="METALLOPROTEASE PMBA"/>
    <property type="match status" value="1"/>
</dbReference>
<dbReference type="InterPro" id="IPR036059">
    <property type="entry name" value="TldD/PmbA_sf"/>
</dbReference>
<feature type="non-terminal residue" evidence="2">
    <location>
        <position position="123"/>
    </location>
</feature>
<dbReference type="Gene3D" id="3.30.2290.10">
    <property type="entry name" value="PmbA/TldD superfamily"/>
    <property type="match status" value="1"/>
</dbReference>
<dbReference type="EMBL" id="UINC01144170">
    <property type="protein sequence ID" value="SVD33514.1"/>
    <property type="molecule type" value="Genomic_DNA"/>
</dbReference>
<feature type="domain" description="Metalloprotease TldD/E N-terminal" evidence="1">
    <location>
        <begin position="22"/>
        <end position="86"/>
    </location>
</feature>
<dbReference type="GO" id="GO:0006508">
    <property type="term" value="P:proteolysis"/>
    <property type="evidence" value="ECO:0007669"/>
    <property type="project" value="InterPro"/>
</dbReference>
<dbReference type="InterPro" id="IPR002510">
    <property type="entry name" value="Metalloprtase-TldD/E_N"/>
</dbReference>